<dbReference type="Gene3D" id="3.40.50.300">
    <property type="entry name" value="P-loop containing nucleotide triphosphate hydrolases"/>
    <property type="match status" value="2"/>
</dbReference>
<dbReference type="GO" id="GO:0003677">
    <property type="term" value="F:DNA binding"/>
    <property type="evidence" value="ECO:0007669"/>
    <property type="project" value="UniProtKB-KW"/>
</dbReference>
<keyword evidence="14" id="KW-0413">Isomerase</keyword>
<keyword evidence="4" id="KW-0479">Metal-binding</keyword>
<dbReference type="InterPro" id="IPR010614">
    <property type="entry name" value="RAD3-like_helicase_DEAD"/>
</dbReference>
<dbReference type="GO" id="GO:0005634">
    <property type="term" value="C:nucleus"/>
    <property type="evidence" value="ECO:0000318"/>
    <property type="project" value="GO_Central"/>
</dbReference>
<keyword evidence="15" id="KW-0539">Nucleus</keyword>
<organism evidence="20 21">
    <name type="scientific">Helianthus annuus</name>
    <name type="common">Common sunflower</name>
    <dbReference type="NCBI Taxonomy" id="4232"/>
    <lineage>
        <taxon>Eukaryota</taxon>
        <taxon>Viridiplantae</taxon>
        <taxon>Streptophyta</taxon>
        <taxon>Embryophyta</taxon>
        <taxon>Tracheophyta</taxon>
        <taxon>Spermatophyta</taxon>
        <taxon>Magnoliopsida</taxon>
        <taxon>eudicotyledons</taxon>
        <taxon>Gunneridae</taxon>
        <taxon>Pentapetalae</taxon>
        <taxon>asterids</taxon>
        <taxon>campanulids</taxon>
        <taxon>Asterales</taxon>
        <taxon>Asteraceae</taxon>
        <taxon>Asteroideae</taxon>
        <taxon>Heliantheae alliance</taxon>
        <taxon>Heliantheae</taxon>
        <taxon>Helianthus</taxon>
    </lineage>
</organism>
<reference evidence="21" key="1">
    <citation type="journal article" date="2017" name="Nature">
        <title>The sunflower genome provides insights into oil metabolism, flowering and Asterid evolution.</title>
        <authorList>
            <person name="Badouin H."/>
            <person name="Gouzy J."/>
            <person name="Grassa C.J."/>
            <person name="Murat F."/>
            <person name="Staton S.E."/>
            <person name="Cottret L."/>
            <person name="Lelandais-Briere C."/>
            <person name="Owens G.L."/>
            <person name="Carrere S."/>
            <person name="Mayjonade B."/>
            <person name="Legrand L."/>
            <person name="Gill N."/>
            <person name="Kane N.C."/>
            <person name="Bowers J.E."/>
            <person name="Hubner S."/>
            <person name="Bellec A."/>
            <person name="Berard A."/>
            <person name="Berges H."/>
            <person name="Blanchet N."/>
            <person name="Boniface M.C."/>
            <person name="Brunel D."/>
            <person name="Catrice O."/>
            <person name="Chaidir N."/>
            <person name="Claudel C."/>
            <person name="Donnadieu C."/>
            <person name="Faraut T."/>
            <person name="Fievet G."/>
            <person name="Helmstetter N."/>
            <person name="King M."/>
            <person name="Knapp S.J."/>
            <person name="Lai Z."/>
            <person name="Le Paslier M.C."/>
            <person name="Lippi Y."/>
            <person name="Lorenzon L."/>
            <person name="Mandel J.R."/>
            <person name="Marage G."/>
            <person name="Marchand G."/>
            <person name="Marquand E."/>
            <person name="Bret-Mestries E."/>
            <person name="Morien E."/>
            <person name="Nambeesan S."/>
            <person name="Nguyen T."/>
            <person name="Pegot-Espagnet P."/>
            <person name="Pouilly N."/>
            <person name="Raftis F."/>
            <person name="Sallet E."/>
            <person name="Schiex T."/>
            <person name="Thomas J."/>
            <person name="Vandecasteele C."/>
            <person name="Vares D."/>
            <person name="Vear F."/>
            <person name="Vautrin S."/>
            <person name="Crespi M."/>
            <person name="Mangin B."/>
            <person name="Burke J.M."/>
            <person name="Salse J."/>
            <person name="Munos S."/>
            <person name="Vincourt P."/>
            <person name="Rieseberg L.H."/>
            <person name="Langlade N.B."/>
        </authorList>
    </citation>
    <scope>NUCLEOTIDE SEQUENCE [LARGE SCALE GENOMIC DNA]</scope>
    <source>
        <strain evidence="21">cv. SF193</strain>
    </source>
</reference>
<feature type="region of interest" description="Disordered" evidence="18">
    <location>
        <begin position="849"/>
        <end position="871"/>
    </location>
</feature>
<protein>
    <recommendedName>
        <fullName evidence="17">Regulator of telomere elongation helicase 1 homolog</fullName>
    </recommendedName>
</protein>
<keyword evidence="21" id="KW-1185">Reference proteome</keyword>
<feature type="region of interest" description="Disordered" evidence="18">
    <location>
        <begin position="758"/>
        <end position="796"/>
    </location>
</feature>
<dbReference type="InterPro" id="IPR006555">
    <property type="entry name" value="ATP-dep_Helicase_C"/>
</dbReference>
<evidence type="ECO:0000313" key="20">
    <source>
        <dbReference type="EMBL" id="OTG23685.1"/>
    </source>
</evidence>
<comment type="similarity">
    <text evidence="2">Belongs to the helicase family. RAD3/XPD subfamily.</text>
</comment>
<evidence type="ECO:0000256" key="7">
    <source>
        <dbReference type="ARBA" id="ARBA00022801"/>
    </source>
</evidence>
<evidence type="ECO:0000256" key="10">
    <source>
        <dbReference type="ARBA" id="ARBA00023004"/>
    </source>
</evidence>
<keyword evidence="11" id="KW-0411">Iron-sulfur</keyword>
<keyword evidence="3" id="KW-0004">4Fe-4S</keyword>
<dbReference type="FunCoup" id="A0A251UK31">
    <property type="interactions" value="1060"/>
</dbReference>
<proteinExistence type="inferred from homology"/>
<gene>
    <name evidence="20" type="ORF">HannXRQ_Chr06g0185191</name>
</gene>
<dbReference type="GO" id="GO:1990918">
    <property type="term" value="P:double-strand break repair involved in meiotic recombination"/>
    <property type="evidence" value="ECO:0000318"/>
    <property type="project" value="GO_Central"/>
</dbReference>
<evidence type="ECO:0000256" key="4">
    <source>
        <dbReference type="ARBA" id="ARBA00022723"/>
    </source>
</evidence>
<keyword evidence="12" id="KW-0238">DNA-binding</keyword>
<evidence type="ECO:0000256" key="17">
    <source>
        <dbReference type="ARBA" id="ARBA00073810"/>
    </source>
</evidence>
<keyword evidence="6" id="KW-0227">DNA damage</keyword>
<keyword evidence="7" id="KW-0378">Hydrolase</keyword>
<dbReference type="CDD" id="cd18788">
    <property type="entry name" value="SF2_C_XPD"/>
    <property type="match status" value="1"/>
</dbReference>
<dbReference type="GO" id="GO:0005524">
    <property type="term" value="F:ATP binding"/>
    <property type="evidence" value="ECO:0007669"/>
    <property type="project" value="UniProtKB-KW"/>
</dbReference>
<dbReference type="InterPro" id="IPR045028">
    <property type="entry name" value="DinG/Rad3-like"/>
</dbReference>
<evidence type="ECO:0000256" key="14">
    <source>
        <dbReference type="ARBA" id="ARBA00023235"/>
    </source>
</evidence>
<dbReference type="OMA" id="FSNDNAR"/>
<evidence type="ECO:0000256" key="15">
    <source>
        <dbReference type="ARBA" id="ARBA00023242"/>
    </source>
</evidence>
<keyword evidence="13" id="KW-0234">DNA repair</keyword>
<dbReference type="FunFam" id="3.40.50.300:FF:000431">
    <property type="entry name" value="Regulator of telomere elongation helicase 1"/>
    <property type="match status" value="1"/>
</dbReference>
<keyword evidence="9" id="KW-0067">ATP-binding</keyword>
<dbReference type="GO" id="GO:0006289">
    <property type="term" value="P:nucleotide-excision repair"/>
    <property type="evidence" value="ECO:0000318"/>
    <property type="project" value="GO_Central"/>
</dbReference>
<evidence type="ECO:0000256" key="13">
    <source>
        <dbReference type="ARBA" id="ARBA00023204"/>
    </source>
</evidence>
<comment type="subcellular location">
    <subcellularLocation>
        <location evidence="1">Nucleus</location>
    </subcellularLocation>
</comment>
<dbReference type="InParanoid" id="A0A251UK31"/>
<dbReference type="EMBL" id="CM007895">
    <property type="protein sequence ID" value="OTG23685.1"/>
    <property type="molecule type" value="Genomic_DNA"/>
</dbReference>
<sequence>MESDPNPKPNVNHIGGIPIEFPYPPYGSQLAYMSRVIATLDRAQRDGHFHALLESPTGTGKSLSLLCSVLAWQKNHRSKSLYGNIDPLGGQDGGFVPDMEQPSANPTPDLYEKNNVMQKVVIYYASRTHLQISQVIREFRKTSYHVPMAVLGSRKRYCINAKVRGQDNIDEKCKILLKQIKRKKVGCREYVNTTMVRAHPSLRKGGCYEVHDIEDLVKVGEMVQGCPYFAAQAMAEVADIVFCPYSYIINPQIRQAMEINLKGNIIILDEAHNIEDVAREAGSIDVEECALIRNWGADKAVKELQEANISMQCFPSLQDCATMVILLSHTLYLPFLHLQKIYLDILLYKSNVKIKFNVLQHCSKVQESNQFEAEIASHLFSSLTCFFSKDGKHICDYQLVLQCHNINGDAGLDADDWPCTFSLWCLNPALVFKNMSDGALSVILTSGTLSPMSSFQSELGIQFGTSLVAPHVINVDSQLWAGVIHQGPNNYPLNASYKTSEAHAFQDALGTSLEEICKVVPGGCLVFFPSYKLIDKLLSRWSHTGQWSHLNAQKPVFVEPRGGKDEFENVLKGYFDTIRQGNKPMTGRRRGCCNAIKSEGNSNGATLLAVCRGKVSEGIDFSDDYARTVFFIRFDIQVAEKKKYNDTFKSSKGLLSGNEWYCQQAFRALNQAAGRCIRHRFDYGAIIFLDERFRQEKNLTYISKWIRSSIRQHDSFEQSLEGLKSFFRDVKVENNGSSKKPINVTPIDVEEPRNWFKDMKNGNLTTPNVKRERSASEGVTAPETMGQAENSGSSMKPINVEPIKVEEPINWFTDMKNRKLTKPNLKGQTMSDNKTGIAYVDLEDDLETQDRCSSPTPIILSPDDFKEPPRDNDHEPLIKKETLRDNADEPIILSPDETPRDNDHELLIKKETPIKENYPITLESDSEHEQSNSTIFQTKFPDQKLPHSFSSPCSTSASGIMHAFVTPKKQQISQNRSPLLDMSVNSRFHKRRKPSVVKMEPLDPQSCILEVPDTSSTDAMKKDVKISCSICRHPLGLEDNNYIVPCSIMSLSMVHLASVWKGELEKGPTRSVPVMVSDITSVDSRISCEEEEEIWSKEDGCVYNKILCTFCSNCLGLRVVAITNSSNVQLLNKVLLFFF</sequence>
<keyword evidence="10" id="KW-0408">Iron</keyword>
<dbReference type="InterPro" id="IPR006554">
    <property type="entry name" value="Helicase-like_DEXD_c2"/>
</dbReference>
<evidence type="ECO:0000256" key="1">
    <source>
        <dbReference type="ARBA" id="ARBA00004123"/>
    </source>
</evidence>
<dbReference type="SUPFAM" id="SSF52540">
    <property type="entry name" value="P-loop containing nucleoside triphosphate hydrolases"/>
    <property type="match status" value="1"/>
</dbReference>
<evidence type="ECO:0000256" key="18">
    <source>
        <dbReference type="SAM" id="MobiDB-lite"/>
    </source>
</evidence>
<evidence type="ECO:0000313" key="21">
    <source>
        <dbReference type="Proteomes" id="UP000215914"/>
    </source>
</evidence>
<dbReference type="PROSITE" id="PS51193">
    <property type="entry name" value="HELICASE_ATP_BIND_2"/>
    <property type="match status" value="1"/>
</dbReference>
<accession>A0A251UK31</accession>
<dbReference type="InterPro" id="IPR014013">
    <property type="entry name" value="Helic_SF1/SF2_ATP-bd_DinG/Rad3"/>
</dbReference>
<dbReference type="GO" id="GO:0016818">
    <property type="term" value="F:hydrolase activity, acting on acid anhydrides, in phosphorus-containing anhydrides"/>
    <property type="evidence" value="ECO:0007669"/>
    <property type="project" value="InterPro"/>
</dbReference>
<evidence type="ECO:0000256" key="5">
    <source>
        <dbReference type="ARBA" id="ARBA00022741"/>
    </source>
</evidence>
<evidence type="ECO:0000256" key="11">
    <source>
        <dbReference type="ARBA" id="ARBA00023014"/>
    </source>
</evidence>
<keyword evidence="8" id="KW-0347">Helicase</keyword>
<dbReference type="GO" id="GO:0003678">
    <property type="term" value="F:DNA helicase activity"/>
    <property type="evidence" value="ECO:0000318"/>
    <property type="project" value="GO_Central"/>
</dbReference>
<evidence type="ECO:0000256" key="12">
    <source>
        <dbReference type="ARBA" id="ARBA00023125"/>
    </source>
</evidence>
<dbReference type="InterPro" id="IPR027417">
    <property type="entry name" value="P-loop_NTPase"/>
</dbReference>
<dbReference type="Proteomes" id="UP000215914">
    <property type="component" value="Chromosome 6"/>
</dbReference>
<name>A0A251UK31_HELAN</name>
<dbReference type="PANTHER" id="PTHR11472">
    <property type="entry name" value="DNA REPAIR DEAD HELICASE RAD3/XP-D SUBFAMILY MEMBER"/>
    <property type="match status" value="1"/>
</dbReference>
<evidence type="ECO:0000256" key="9">
    <source>
        <dbReference type="ARBA" id="ARBA00022840"/>
    </source>
</evidence>
<evidence type="ECO:0000256" key="6">
    <source>
        <dbReference type="ARBA" id="ARBA00022763"/>
    </source>
</evidence>
<dbReference type="AlphaFoldDB" id="A0A251UK31"/>
<evidence type="ECO:0000256" key="8">
    <source>
        <dbReference type="ARBA" id="ARBA00022806"/>
    </source>
</evidence>
<dbReference type="Pfam" id="PF13307">
    <property type="entry name" value="Helicase_C_2"/>
    <property type="match status" value="1"/>
</dbReference>
<dbReference type="Pfam" id="PF06733">
    <property type="entry name" value="DEAD_2"/>
    <property type="match status" value="1"/>
</dbReference>
<dbReference type="GO" id="GO:0046872">
    <property type="term" value="F:metal ion binding"/>
    <property type="evidence" value="ECO:0007669"/>
    <property type="project" value="UniProtKB-KW"/>
</dbReference>
<keyword evidence="5" id="KW-0547">Nucleotide-binding</keyword>
<dbReference type="STRING" id="4232.A0A251UK31"/>
<evidence type="ECO:0000256" key="2">
    <source>
        <dbReference type="ARBA" id="ARBA00009146"/>
    </source>
</evidence>
<dbReference type="SMART" id="SM00491">
    <property type="entry name" value="HELICc2"/>
    <property type="match status" value="1"/>
</dbReference>
<comment type="catalytic activity">
    <reaction evidence="16">
        <text>ATP + H2O = ADP + phosphate + H(+)</text>
        <dbReference type="Rhea" id="RHEA:13065"/>
        <dbReference type="ChEBI" id="CHEBI:15377"/>
        <dbReference type="ChEBI" id="CHEBI:15378"/>
        <dbReference type="ChEBI" id="CHEBI:30616"/>
        <dbReference type="ChEBI" id="CHEBI:43474"/>
        <dbReference type="ChEBI" id="CHEBI:456216"/>
    </reaction>
</comment>
<dbReference type="GO" id="GO:0051539">
    <property type="term" value="F:4 iron, 4 sulfur cluster binding"/>
    <property type="evidence" value="ECO:0007669"/>
    <property type="project" value="UniProtKB-KW"/>
</dbReference>
<evidence type="ECO:0000259" key="19">
    <source>
        <dbReference type="PROSITE" id="PS51193"/>
    </source>
</evidence>
<evidence type="ECO:0000256" key="3">
    <source>
        <dbReference type="ARBA" id="ARBA00022485"/>
    </source>
</evidence>
<feature type="compositionally biased region" description="Polar residues" evidence="18">
    <location>
        <begin position="787"/>
        <end position="796"/>
    </location>
</feature>
<dbReference type="PANTHER" id="PTHR11472:SF47">
    <property type="entry name" value="FANCONI ANEMIA GROUP J PROTEIN"/>
    <property type="match status" value="1"/>
</dbReference>
<dbReference type="SMART" id="SM00488">
    <property type="entry name" value="DEXDc2"/>
    <property type="match status" value="1"/>
</dbReference>
<evidence type="ECO:0000256" key="16">
    <source>
        <dbReference type="ARBA" id="ARBA00049360"/>
    </source>
</evidence>
<feature type="domain" description="Helicase ATP-binding" evidence="19">
    <location>
        <begin position="15"/>
        <end position="321"/>
    </location>
</feature>